<gene>
    <name evidence="3" type="ORF">E0702_05005</name>
</gene>
<comment type="caution">
    <text evidence="3">The sequence shown here is derived from an EMBL/GenBank/DDBJ whole genome shotgun (WGS) entry which is preliminary data.</text>
</comment>
<accession>A0ABY2D8Z3</accession>
<dbReference type="Pfam" id="PF05239">
    <property type="entry name" value="PRC"/>
    <property type="match status" value="1"/>
</dbReference>
<feature type="chain" id="PRO_5046210043" evidence="1">
    <location>
        <begin position="30"/>
        <end position="183"/>
    </location>
</feature>
<keyword evidence="1" id="KW-0732">Signal</keyword>
<sequence length="183" mass="20104">MRYGKPLLRHATLSTLIAGGLLVSASAMAEPQGLYSSDELLDADVYTAADSREIGEVEDILLDNDMRVRALVIDTGELLDIDGDQEFVIEAGRFSVETHNGDDLDDIEYRVIVDMSDAQISQQPTYDNDWWQDARQGAHEAWEQTKEGAASAWETTQEGASRALDNIGKALENVGKKTQDAAE</sequence>
<dbReference type="EMBL" id="SLTR01000004">
    <property type="protein sequence ID" value="TDB04413.1"/>
    <property type="molecule type" value="Genomic_DNA"/>
</dbReference>
<evidence type="ECO:0000313" key="3">
    <source>
        <dbReference type="EMBL" id="TDB04413.1"/>
    </source>
</evidence>
<proteinExistence type="predicted"/>
<dbReference type="Proteomes" id="UP000294823">
    <property type="component" value="Unassembled WGS sequence"/>
</dbReference>
<evidence type="ECO:0000259" key="2">
    <source>
        <dbReference type="Pfam" id="PF05239"/>
    </source>
</evidence>
<dbReference type="Gene3D" id="2.30.30.240">
    <property type="entry name" value="PRC-barrel domain"/>
    <property type="match status" value="1"/>
</dbReference>
<dbReference type="InterPro" id="IPR011033">
    <property type="entry name" value="PRC_barrel-like_sf"/>
</dbReference>
<keyword evidence="4" id="KW-1185">Reference proteome</keyword>
<name>A0ABY2D8Z3_9GAMM</name>
<dbReference type="InterPro" id="IPR027275">
    <property type="entry name" value="PRC-brl_dom"/>
</dbReference>
<protein>
    <submittedName>
        <fullName evidence="3">PRC-barrel domain containing protein</fullName>
    </submittedName>
</protein>
<reference evidence="3 4" key="1">
    <citation type="submission" date="2019-03" db="EMBL/GenBank/DDBJ databases">
        <title>Halomonas marinisediminis sp. nov., a moderately halophilic bacterium isolated from the Bohai Gulf.</title>
        <authorList>
            <person name="Ji X."/>
        </authorList>
    </citation>
    <scope>NUCLEOTIDE SEQUENCE [LARGE SCALE GENOMIC DNA]</scope>
    <source>
        <strain evidence="3 4">204</strain>
    </source>
</reference>
<organism evidence="3 4">
    <name type="scientific">Halomonas marinisediminis</name>
    <dbReference type="NCBI Taxonomy" id="2546095"/>
    <lineage>
        <taxon>Bacteria</taxon>
        <taxon>Pseudomonadati</taxon>
        <taxon>Pseudomonadota</taxon>
        <taxon>Gammaproteobacteria</taxon>
        <taxon>Oceanospirillales</taxon>
        <taxon>Halomonadaceae</taxon>
        <taxon>Halomonas</taxon>
    </lineage>
</organism>
<dbReference type="SUPFAM" id="SSF50346">
    <property type="entry name" value="PRC-barrel domain"/>
    <property type="match status" value="1"/>
</dbReference>
<feature type="domain" description="PRC-barrel" evidence="2">
    <location>
        <begin position="35"/>
        <end position="92"/>
    </location>
</feature>
<evidence type="ECO:0000313" key="4">
    <source>
        <dbReference type="Proteomes" id="UP000294823"/>
    </source>
</evidence>
<dbReference type="Gene3D" id="1.10.287.700">
    <property type="entry name" value="Helix hairpin bin"/>
    <property type="match status" value="1"/>
</dbReference>
<dbReference type="RefSeq" id="WP_132041879.1">
    <property type="nucleotide sequence ID" value="NZ_SLTR01000004.1"/>
</dbReference>
<feature type="signal peptide" evidence="1">
    <location>
        <begin position="1"/>
        <end position="29"/>
    </location>
</feature>
<evidence type="ECO:0000256" key="1">
    <source>
        <dbReference type="SAM" id="SignalP"/>
    </source>
</evidence>